<dbReference type="Pfam" id="PF00782">
    <property type="entry name" value="DSPc"/>
    <property type="match status" value="1"/>
</dbReference>
<gene>
    <name evidence="7" type="ORF">SDRG_00664</name>
</gene>
<dbReference type="Proteomes" id="UP000030762">
    <property type="component" value="Unassembled WGS sequence"/>
</dbReference>
<dbReference type="GeneID" id="19941391"/>
<keyword evidence="4" id="KW-0904">Protein phosphatase</keyword>
<dbReference type="VEuPathDB" id="FungiDB:SDRG_00664"/>
<name>T0S913_SAPDV</name>
<dbReference type="STRING" id="1156394.T0S913"/>
<dbReference type="InterPro" id="IPR000340">
    <property type="entry name" value="Dual-sp_phosphatase_cat-dom"/>
</dbReference>
<protein>
    <recommendedName>
        <fullName evidence="2">protein-tyrosine-phosphatase</fullName>
        <ecNumber evidence="2">3.1.3.48</ecNumber>
    </recommendedName>
</protein>
<evidence type="ECO:0000256" key="4">
    <source>
        <dbReference type="ARBA" id="ARBA00022912"/>
    </source>
</evidence>
<dbReference type="InterPro" id="IPR020422">
    <property type="entry name" value="TYR_PHOSPHATASE_DUAL_dom"/>
</dbReference>
<dbReference type="PROSITE" id="PS50054">
    <property type="entry name" value="TYR_PHOSPHATASE_DUAL"/>
    <property type="match status" value="1"/>
</dbReference>
<keyword evidence="3" id="KW-0378">Hydrolase</keyword>
<evidence type="ECO:0000313" key="7">
    <source>
        <dbReference type="EMBL" id="EQC41803.1"/>
    </source>
</evidence>
<organism evidence="7 8">
    <name type="scientific">Saprolegnia diclina (strain VS20)</name>
    <dbReference type="NCBI Taxonomy" id="1156394"/>
    <lineage>
        <taxon>Eukaryota</taxon>
        <taxon>Sar</taxon>
        <taxon>Stramenopiles</taxon>
        <taxon>Oomycota</taxon>
        <taxon>Saprolegniomycetes</taxon>
        <taxon>Saprolegniales</taxon>
        <taxon>Saprolegniaceae</taxon>
        <taxon>Saprolegnia</taxon>
    </lineage>
</organism>
<dbReference type="Gene3D" id="3.90.190.10">
    <property type="entry name" value="Protein tyrosine phosphatase superfamily"/>
    <property type="match status" value="1"/>
</dbReference>
<dbReference type="OMA" id="FAWQGMQ"/>
<comment type="similarity">
    <text evidence="1">Belongs to the protein-tyrosine phosphatase family. Non-receptor class dual specificity subfamily.</text>
</comment>
<dbReference type="eggNOG" id="KOG1716">
    <property type="taxonomic scope" value="Eukaryota"/>
</dbReference>
<accession>T0S913</accession>
<dbReference type="EMBL" id="JH767133">
    <property type="protein sequence ID" value="EQC41803.1"/>
    <property type="molecule type" value="Genomic_DNA"/>
</dbReference>
<evidence type="ECO:0000313" key="8">
    <source>
        <dbReference type="Proteomes" id="UP000030762"/>
    </source>
</evidence>
<dbReference type="PANTHER" id="PTHR45848:SF4">
    <property type="entry name" value="DUAL SPECIFICITY PROTEIN PHOSPHATASE 12"/>
    <property type="match status" value="1"/>
</dbReference>
<feature type="domain" description="Tyrosine-protein phosphatase" evidence="5">
    <location>
        <begin position="24"/>
        <end position="159"/>
    </location>
</feature>
<proteinExistence type="inferred from homology"/>
<dbReference type="RefSeq" id="XP_008604373.1">
    <property type="nucleotide sequence ID" value="XM_008606151.1"/>
</dbReference>
<dbReference type="CDD" id="cd14498">
    <property type="entry name" value="DSP"/>
    <property type="match status" value="1"/>
</dbReference>
<dbReference type="PROSITE" id="PS50056">
    <property type="entry name" value="TYR_PHOSPHATASE_2"/>
    <property type="match status" value="1"/>
</dbReference>
<evidence type="ECO:0000259" key="5">
    <source>
        <dbReference type="PROSITE" id="PS50054"/>
    </source>
</evidence>
<dbReference type="InterPro" id="IPR000387">
    <property type="entry name" value="Tyr_Pase_dom"/>
</dbReference>
<dbReference type="InterPro" id="IPR016130">
    <property type="entry name" value="Tyr_Pase_AS"/>
</dbReference>
<evidence type="ECO:0000256" key="3">
    <source>
        <dbReference type="ARBA" id="ARBA00022801"/>
    </source>
</evidence>
<dbReference type="InterPro" id="IPR029021">
    <property type="entry name" value="Prot-tyrosine_phosphatase-like"/>
</dbReference>
<evidence type="ECO:0000256" key="1">
    <source>
        <dbReference type="ARBA" id="ARBA00008601"/>
    </source>
</evidence>
<dbReference type="GO" id="GO:0008138">
    <property type="term" value="F:protein tyrosine/serine/threonine phosphatase activity"/>
    <property type="evidence" value="ECO:0007669"/>
    <property type="project" value="TreeGrafter"/>
</dbReference>
<reference evidence="7 8" key="1">
    <citation type="submission" date="2012-04" db="EMBL/GenBank/DDBJ databases">
        <title>The Genome Sequence of Saprolegnia declina VS20.</title>
        <authorList>
            <consortium name="The Broad Institute Genome Sequencing Platform"/>
            <person name="Russ C."/>
            <person name="Nusbaum C."/>
            <person name="Tyler B."/>
            <person name="van West P."/>
            <person name="Dieguez-Uribeondo J."/>
            <person name="de Bruijn I."/>
            <person name="Tripathy S."/>
            <person name="Jiang R."/>
            <person name="Young S.K."/>
            <person name="Zeng Q."/>
            <person name="Gargeya S."/>
            <person name="Fitzgerald M."/>
            <person name="Haas B."/>
            <person name="Abouelleil A."/>
            <person name="Alvarado L."/>
            <person name="Arachchi H.M."/>
            <person name="Berlin A."/>
            <person name="Chapman S.B."/>
            <person name="Goldberg J."/>
            <person name="Griggs A."/>
            <person name="Gujja S."/>
            <person name="Hansen M."/>
            <person name="Howarth C."/>
            <person name="Imamovic A."/>
            <person name="Larimer J."/>
            <person name="McCowen C."/>
            <person name="Montmayeur A."/>
            <person name="Murphy C."/>
            <person name="Neiman D."/>
            <person name="Pearson M."/>
            <person name="Priest M."/>
            <person name="Roberts A."/>
            <person name="Saif S."/>
            <person name="Shea T."/>
            <person name="Sisk P."/>
            <person name="Sykes S."/>
            <person name="Wortman J."/>
            <person name="Nusbaum C."/>
            <person name="Birren B."/>
        </authorList>
    </citation>
    <scope>NUCLEOTIDE SEQUENCE [LARGE SCALE GENOMIC DNA]</scope>
    <source>
        <strain evidence="7 8">VS20</strain>
    </source>
</reference>
<dbReference type="SUPFAM" id="SSF52799">
    <property type="entry name" value="(Phosphotyrosine protein) phosphatases II"/>
    <property type="match status" value="1"/>
</dbReference>
<feature type="domain" description="Tyrosine specific protein phosphatases" evidence="6">
    <location>
        <begin position="96"/>
        <end position="138"/>
    </location>
</feature>
<dbReference type="InParanoid" id="T0S913"/>
<dbReference type="SMART" id="SM00195">
    <property type="entry name" value="DSPc"/>
    <property type="match status" value="1"/>
</dbReference>
<sequence>MWRKIEAGQRCHPPVSACADLAVVPCSLPGQLFVGHADAAATPAAQGISAIIALGTGNLSPLDDVLCIAIVDMEDAFLLPHLPACYAFLHARLAAGSNVLVHCAYGQSRSAAICVAFLMQLDNLRLPAAYAIVQAARPCIYINAGFLRQLELFDGMECSLTGHSVAHATYRTMCAHEHKRNTYAVVLSPLELAASGGAKCCCKKCNQLLCTTLNAVEHTHSSANAATLCDGLYVEPMPWMHLETQGEQGKITCPRCKTKLGVFHWFGLKCSLGTFQQPAFQLARSRVDLRNV</sequence>
<dbReference type="PROSITE" id="PS00383">
    <property type="entry name" value="TYR_PHOSPHATASE_1"/>
    <property type="match status" value="1"/>
</dbReference>
<evidence type="ECO:0000256" key="2">
    <source>
        <dbReference type="ARBA" id="ARBA00013064"/>
    </source>
</evidence>
<evidence type="ECO:0000259" key="6">
    <source>
        <dbReference type="PROSITE" id="PS50056"/>
    </source>
</evidence>
<dbReference type="OrthoDB" id="2017893at2759"/>
<dbReference type="PANTHER" id="PTHR45848">
    <property type="entry name" value="DUAL SPECIFICITY PROTEIN PHOSPHATASE 12 FAMILY MEMBER"/>
    <property type="match status" value="1"/>
</dbReference>
<keyword evidence="8" id="KW-1185">Reference proteome</keyword>
<dbReference type="GO" id="GO:0004725">
    <property type="term" value="F:protein tyrosine phosphatase activity"/>
    <property type="evidence" value="ECO:0007669"/>
    <property type="project" value="UniProtKB-EC"/>
</dbReference>
<dbReference type="AlphaFoldDB" id="T0S913"/>
<dbReference type="EC" id="3.1.3.48" evidence="2"/>